<dbReference type="InterPro" id="IPR003676">
    <property type="entry name" value="SAUR_fam"/>
</dbReference>
<dbReference type="PANTHER" id="PTHR31175:SF111">
    <property type="entry name" value="AUXIN-RESPONSIVE PROTEIN SAUR68-LIKE"/>
    <property type="match status" value="1"/>
</dbReference>
<reference evidence="2" key="1">
    <citation type="submission" date="2023-02" db="EMBL/GenBank/DDBJ databases">
        <title>Genome of toxic invasive species Heracleum sosnowskyi carries increased number of genes despite the absence of recent whole-genome duplications.</title>
        <authorList>
            <person name="Schelkunov M."/>
            <person name="Shtratnikova V."/>
            <person name="Makarenko M."/>
            <person name="Klepikova A."/>
            <person name="Omelchenko D."/>
            <person name="Novikova G."/>
            <person name="Obukhova E."/>
            <person name="Bogdanov V."/>
            <person name="Penin A."/>
            <person name="Logacheva M."/>
        </authorList>
    </citation>
    <scope>NUCLEOTIDE SEQUENCE</scope>
    <source>
        <strain evidence="2">Hsosn_3</strain>
        <tissue evidence="2">Leaf</tissue>
    </source>
</reference>
<dbReference type="EMBL" id="JAUIZM010000008">
    <property type="protein sequence ID" value="KAK1370400.1"/>
    <property type="molecule type" value="Genomic_DNA"/>
</dbReference>
<comment type="similarity">
    <text evidence="1">Belongs to the ARG7 family.</text>
</comment>
<organism evidence="2 3">
    <name type="scientific">Heracleum sosnowskyi</name>
    <dbReference type="NCBI Taxonomy" id="360622"/>
    <lineage>
        <taxon>Eukaryota</taxon>
        <taxon>Viridiplantae</taxon>
        <taxon>Streptophyta</taxon>
        <taxon>Embryophyta</taxon>
        <taxon>Tracheophyta</taxon>
        <taxon>Spermatophyta</taxon>
        <taxon>Magnoliopsida</taxon>
        <taxon>eudicotyledons</taxon>
        <taxon>Gunneridae</taxon>
        <taxon>Pentapetalae</taxon>
        <taxon>asterids</taxon>
        <taxon>campanulids</taxon>
        <taxon>Apiales</taxon>
        <taxon>Apiaceae</taxon>
        <taxon>Apioideae</taxon>
        <taxon>apioid superclade</taxon>
        <taxon>Tordylieae</taxon>
        <taxon>Tordyliinae</taxon>
        <taxon>Heracleum</taxon>
    </lineage>
</organism>
<dbReference type="PANTHER" id="PTHR31175">
    <property type="entry name" value="AUXIN-RESPONSIVE FAMILY PROTEIN"/>
    <property type="match status" value="1"/>
</dbReference>
<accession>A0AAD8HNA2</accession>
<dbReference type="Proteomes" id="UP001237642">
    <property type="component" value="Unassembled WGS sequence"/>
</dbReference>
<gene>
    <name evidence="2" type="ORF">POM88_036492</name>
</gene>
<proteinExistence type="inferred from homology"/>
<evidence type="ECO:0000313" key="2">
    <source>
        <dbReference type="EMBL" id="KAK1370400.1"/>
    </source>
</evidence>
<dbReference type="Pfam" id="PF02519">
    <property type="entry name" value="Auxin_inducible"/>
    <property type="match status" value="1"/>
</dbReference>
<sequence>MISPKKLIKMARKLQSVAMIRRSGIDLPRRVGNLDEIYLPVVSKGHFAVYTTDHRRFVIPLVYLESKIFRVLLKMAEEEYGLQINGPITLPCDSVFLDYVSLVLRHPAKDLERALFMSISESAHCLQSSYIDQEEISQKNIIHGF</sequence>
<protein>
    <submittedName>
        <fullName evidence="2">Auxin-responsive protein SAUR66</fullName>
    </submittedName>
</protein>
<name>A0AAD8HNA2_9APIA</name>
<comment type="caution">
    <text evidence="2">The sequence shown here is derived from an EMBL/GenBank/DDBJ whole genome shotgun (WGS) entry which is preliminary data.</text>
</comment>
<dbReference type="GO" id="GO:0009733">
    <property type="term" value="P:response to auxin"/>
    <property type="evidence" value="ECO:0007669"/>
    <property type="project" value="InterPro"/>
</dbReference>
<evidence type="ECO:0000256" key="1">
    <source>
        <dbReference type="ARBA" id="ARBA00006974"/>
    </source>
</evidence>
<evidence type="ECO:0000313" key="3">
    <source>
        <dbReference type="Proteomes" id="UP001237642"/>
    </source>
</evidence>
<reference evidence="2" key="2">
    <citation type="submission" date="2023-05" db="EMBL/GenBank/DDBJ databases">
        <authorList>
            <person name="Schelkunov M.I."/>
        </authorList>
    </citation>
    <scope>NUCLEOTIDE SEQUENCE</scope>
    <source>
        <strain evidence="2">Hsosn_3</strain>
        <tissue evidence="2">Leaf</tissue>
    </source>
</reference>
<dbReference type="AlphaFoldDB" id="A0AAD8HNA2"/>
<keyword evidence="3" id="KW-1185">Reference proteome</keyword>